<dbReference type="Proteomes" id="UP000199183">
    <property type="component" value="Unassembled WGS sequence"/>
</dbReference>
<feature type="region of interest" description="Disordered" evidence="1">
    <location>
        <begin position="215"/>
        <end position="371"/>
    </location>
</feature>
<evidence type="ECO:0000313" key="4">
    <source>
        <dbReference type="Proteomes" id="UP000199183"/>
    </source>
</evidence>
<feature type="transmembrane region" description="Helical" evidence="2">
    <location>
        <begin position="166"/>
        <end position="185"/>
    </location>
</feature>
<name>A0A1H4TYP0_9MICO</name>
<proteinExistence type="predicted"/>
<reference evidence="3 4" key="1">
    <citation type="submission" date="2016-10" db="EMBL/GenBank/DDBJ databases">
        <authorList>
            <person name="de Groot N.N."/>
        </authorList>
    </citation>
    <scope>NUCLEOTIDE SEQUENCE [LARGE SCALE GENOMIC DNA]</scope>
    <source>
        <strain evidence="3 4">DSM 21799</strain>
    </source>
</reference>
<dbReference type="AlphaFoldDB" id="A0A1H4TYP0"/>
<feature type="transmembrane region" description="Helical" evidence="2">
    <location>
        <begin position="50"/>
        <end position="69"/>
    </location>
</feature>
<feature type="compositionally biased region" description="Acidic residues" evidence="1">
    <location>
        <begin position="327"/>
        <end position="337"/>
    </location>
</feature>
<evidence type="ECO:0000313" key="3">
    <source>
        <dbReference type="EMBL" id="SEC61134.1"/>
    </source>
</evidence>
<evidence type="ECO:0000256" key="1">
    <source>
        <dbReference type="SAM" id="MobiDB-lite"/>
    </source>
</evidence>
<feature type="region of interest" description="Disordered" evidence="1">
    <location>
        <begin position="1"/>
        <end position="30"/>
    </location>
</feature>
<gene>
    <name evidence="3" type="ORF">SAMN04489806_3350</name>
</gene>
<sequence length="426" mass="44206">MTYQQPPAGWNGPQQPVGGDPQRPNPPHSAMFSPAPSPIARVGSFTLREVLVFALTLVLLIASFLPLVASTGIGYTNLWSPMWLLGIPGVILPVVAAALLLLQRTMPSTRWRVGSLSVDQFASVIAIIAAASYLGVIIVVVGIGAALRDAFGGWVQVSVAPGVGPVLGLVLSLALITVTTVAPLLPPFSAEFQQRTAVAAPLNARPLVALPARERPASPAAQGWPQPGGPQMPYGQPYAPAGHAPTGFAPQPASQTPLYAPQPSSHPASQHEPASPPAADPQASSASSGSAEGAAASPDAERTAPETTETGTRRRSDSRARPQTASAEDDIDEDDAGAPDQHRPVSASTHVNSGEDAARTTPPTGPFWVWAPEPRDVLDEATGMPVFSIGPGAWALAVDDRGSELVIRHDDGRVGVLRDIEGLTRS</sequence>
<keyword evidence="2" id="KW-0812">Transmembrane</keyword>
<feature type="transmembrane region" description="Helical" evidence="2">
    <location>
        <begin position="81"/>
        <end position="102"/>
    </location>
</feature>
<dbReference type="STRING" id="640635.SAMN04489806_3350"/>
<feature type="transmembrane region" description="Helical" evidence="2">
    <location>
        <begin position="123"/>
        <end position="146"/>
    </location>
</feature>
<keyword evidence="4" id="KW-1185">Reference proteome</keyword>
<keyword evidence="2" id="KW-0472">Membrane</keyword>
<protein>
    <submittedName>
        <fullName evidence="3">Uncharacterized protein</fullName>
    </submittedName>
</protein>
<feature type="compositionally biased region" description="Polar residues" evidence="1">
    <location>
        <begin position="252"/>
        <end position="268"/>
    </location>
</feature>
<evidence type="ECO:0000256" key="2">
    <source>
        <dbReference type="SAM" id="Phobius"/>
    </source>
</evidence>
<dbReference type="RefSeq" id="WP_091188016.1">
    <property type="nucleotide sequence ID" value="NZ_FNRY01000002.1"/>
</dbReference>
<accession>A0A1H4TYP0</accession>
<dbReference type="EMBL" id="FNRY01000002">
    <property type="protein sequence ID" value="SEC61134.1"/>
    <property type="molecule type" value="Genomic_DNA"/>
</dbReference>
<keyword evidence="2" id="KW-1133">Transmembrane helix</keyword>
<feature type="compositionally biased region" description="Basic and acidic residues" evidence="1">
    <location>
        <begin position="311"/>
        <end position="320"/>
    </location>
</feature>
<feature type="compositionally biased region" description="Low complexity" evidence="1">
    <location>
        <begin position="280"/>
        <end position="298"/>
    </location>
</feature>
<organism evidence="3 4">
    <name type="scientific">Paramicrobacterium humi</name>
    <dbReference type="NCBI Taxonomy" id="640635"/>
    <lineage>
        <taxon>Bacteria</taxon>
        <taxon>Bacillati</taxon>
        <taxon>Actinomycetota</taxon>
        <taxon>Actinomycetes</taxon>
        <taxon>Micrococcales</taxon>
        <taxon>Microbacteriaceae</taxon>
        <taxon>Paramicrobacterium</taxon>
    </lineage>
</organism>
<feature type="compositionally biased region" description="Low complexity" evidence="1">
    <location>
        <begin position="217"/>
        <end position="241"/>
    </location>
</feature>
<dbReference type="OrthoDB" id="5079801at2"/>